<gene>
    <name evidence="5" type="ORF">SAMN05660865_00689</name>
</gene>
<dbReference type="PROSITE" id="PS50987">
    <property type="entry name" value="HTH_ARSR_2"/>
    <property type="match status" value="1"/>
</dbReference>
<dbReference type="InterPro" id="IPR051081">
    <property type="entry name" value="HTH_MetalResp_TranReg"/>
</dbReference>
<dbReference type="InterPro" id="IPR001845">
    <property type="entry name" value="HTH_ArsR_DNA-bd_dom"/>
</dbReference>
<keyword evidence="6" id="KW-1185">Reference proteome</keyword>
<dbReference type="InterPro" id="IPR036388">
    <property type="entry name" value="WH-like_DNA-bd_sf"/>
</dbReference>
<evidence type="ECO:0000313" key="6">
    <source>
        <dbReference type="Proteomes" id="UP000242850"/>
    </source>
</evidence>
<keyword evidence="1" id="KW-0805">Transcription regulation</keyword>
<accession>A0A1H5TPS6</accession>
<dbReference type="CDD" id="cd00090">
    <property type="entry name" value="HTH_ARSR"/>
    <property type="match status" value="1"/>
</dbReference>
<dbReference type="Pfam" id="PF01022">
    <property type="entry name" value="HTH_5"/>
    <property type="match status" value="1"/>
</dbReference>
<dbReference type="InterPro" id="IPR036390">
    <property type="entry name" value="WH_DNA-bd_sf"/>
</dbReference>
<dbReference type="SUPFAM" id="SSF46785">
    <property type="entry name" value="Winged helix' DNA-binding domain"/>
    <property type="match status" value="1"/>
</dbReference>
<dbReference type="GO" id="GO:0003700">
    <property type="term" value="F:DNA-binding transcription factor activity"/>
    <property type="evidence" value="ECO:0007669"/>
    <property type="project" value="InterPro"/>
</dbReference>
<proteinExistence type="predicted"/>
<dbReference type="InterPro" id="IPR011991">
    <property type="entry name" value="ArsR-like_HTH"/>
</dbReference>
<evidence type="ECO:0000256" key="2">
    <source>
        <dbReference type="ARBA" id="ARBA00023125"/>
    </source>
</evidence>
<evidence type="ECO:0000313" key="5">
    <source>
        <dbReference type="EMBL" id="SEF64804.1"/>
    </source>
</evidence>
<organism evidence="5 6">
    <name type="scientific">Caloramator fervidus</name>
    <dbReference type="NCBI Taxonomy" id="29344"/>
    <lineage>
        <taxon>Bacteria</taxon>
        <taxon>Bacillati</taxon>
        <taxon>Bacillota</taxon>
        <taxon>Clostridia</taxon>
        <taxon>Eubacteriales</taxon>
        <taxon>Clostridiaceae</taxon>
        <taxon>Caloramator</taxon>
    </lineage>
</organism>
<dbReference type="PANTHER" id="PTHR33154">
    <property type="entry name" value="TRANSCRIPTIONAL REGULATOR, ARSR FAMILY"/>
    <property type="match status" value="1"/>
</dbReference>
<dbReference type="SMART" id="SM00418">
    <property type="entry name" value="HTH_ARSR"/>
    <property type="match status" value="1"/>
</dbReference>
<evidence type="ECO:0000256" key="3">
    <source>
        <dbReference type="ARBA" id="ARBA00023163"/>
    </source>
</evidence>
<name>A0A1H5TPS6_9CLOT</name>
<dbReference type="RefSeq" id="WP_103895693.1">
    <property type="nucleotide sequence ID" value="NZ_FNUK01000006.1"/>
</dbReference>
<dbReference type="Proteomes" id="UP000242850">
    <property type="component" value="Unassembled WGS sequence"/>
</dbReference>
<protein>
    <submittedName>
        <fullName evidence="5">ArsR family transcriptional regulator</fullName>
    </submittedName>
</protein>
<dbReference type="NCBIfam" id="NF033788">
    <property type="entry name" value="HTH_metalloreg"/>
    <property type="match status" value="1"/>
</dbReference>
<dbReference type="AlphaFoldDB" id="A0A1H5TPS6"/>
<keyword evidence="3" id="KW-0804">Transcription</keyword>
<dbReference type="GO" id="GO:0003677">
    <property type="term" value="F:DNA binding"/>
    <property type="evidence" value="ECO:0007669"/>
    <property type="project" value="UniProtKB-KW"/>
</dbReference>
<reference evidence="6" key="1">
    <citation type="submission" date="2016-10" db="EMBL/GenBank/DDBJ databases">
        <authorList>
            <person name="Varghese N."/>
            <person name="Submissions S."/>
        </authorList>
    </citation>
    <scope>NUCLEOTIDE SEQUENCE [LARGE SCALE GENOMIC DNA]</scope>
    <source>
        <strain evidence="6">DSM 5463</strain>
    </source>
</reference>
<dbReference type="PANTHER" id="PTHR33154:SF18">
    <property type="entry name" value="ARSENICAL RESISTANCE OPERON REPRESSOR"/>
    <property type="match status" value="1"/>
</dbReference>
<dbReference type="PRINTS" id="PR00778">
    <property type="entry name" value="HTHARSR"/>
</dbReference>
<sequence>MELINILKALSDETRLRILNLLKYGELCVCEIEKLLNLTQSNASRHLMVLNKSGIITRTKRQQYVYYSLNEITIKKYSILKSIFEDMENVQTLKEEYQRLLKFKEEGKGCHNLD</sequence>
<dbReference type="OrthoDB" id="9798835at2"/>
<evidence type="ECO:0000259" key="4">
    <source>
        <dbReference type="PROSITE" id="PS50987"/>
    </source>
</evidence>
<feature type="domain" description="HTH arsR-type" evidence="4">
    <location>
        <begin position="1"/>
        <end position="91"/>
    </location>
</feature>
<dbReference type="EMBL" id="FNUK01000006">
    <property type="protein sequence ID" value="SEF64804.1"/>
    <property type="molecule type" value="Genomic_DNA"/>
</dbReference>
<dbReference type="Gene3D" id="1.10.10.10">
    <property type="entry name" value="Winged helix-like DNA-binding domain superfamily/Winged helix DNA-binding domain"/>
    <property type="match status" value="1"/>
</dbReference>
<evidence type="ECO:0000256" key="1">
    <source>
        <dbReference type="ARBA" id="ARBA00023015"/>
    </source>
</evidence>
<keyword evidence="2" id="KW-0238">DNA-binding</keyword>